<dbReference type="RefSeq" id="WP_176573692.1">
    <property type="nucleotide sequence ID" value="NZ_CP056041.1"/>
</dbReference>
<dbReference type="Proteomes" id="UP000509418">
    <property type="component" value="Chromosome"/>
</dbReference>
<protein>
    <submittedName>
        <fullName evidence="1">Uncharacterized protein</fullName>
    </submittedName>
</protein>
<keyword evidence="2" id="KW-1185">Reference proteome</keyword>
<dbReference type="EMBL" id="CP056041">
    <property type="protein sequence ID" value="QKZ15977.1"/>
    <property type="molecule type" value="Genomic_DNA"/>
</dbReference>
<gene>
    <name evidence="1" type="ORF">HUT05_00270</name>
</gene>
<name>A0A7I0Y8Z6_STRCX</name>
<evidence type="ECO:0000313" key="1">
    <source>
        <dbReference type="EMBL" id="QKZ15977.1"/>
    </source>
</evidence>
<sequence length="86" mass="9427">MAENVPVSGTDIRLADSARRFRRLVTGVDADGKSRFEEDAQSPHLHVMAGLGTFVYTSLWRTKGTLVETAGLCTMAFLNMLLVGLR</sequence>
<evidence type="ECO:0000313" key="2">
    <source>
        <dbReference type="Proteomes" id="UP000509418"/>
    </source>
</evidence>
<reference evidence="1 2" key="1">
    <citation type="submission" date="2020-06" db="EMBL/GenBank/DDBJ databases">
        <title>Genome mining for natural products.</title>
        <authorList>
            <person name="Zhang B."/>
            <person name="Shi J."/>
            <person name="Ge H."/>
        </authorList>
    </citation>
    <scope>NUCLEOTIDE SEQUENCE [LARGE SCALE GENOMIC DNA]</scope>
    <source>
        <strain evidence="1 2">NA02069</strain>
    </source>
</reference>
<dbReference type="AlphaFoldDB" id="A0A7I0Y8Z6"/>
<proteinExistence type="predicted"/>
<accession>A0A7I0Y8Z6</accession>
<organism evidence="1 2">
    <name type="scientific">Streptomyces chartreusis</name>
    <dbReference type="NCBI Taxonomy" id="1969"/>
    <lineage>
        <taxon>Bacteria</taxon>
        <taxon>Bacillati</taxon>
        <taxon>Actinomycetota</taxon>
        <taxon>Actinomycetes</taxon>
        <taxon>Kitasatosporales</taxon>
        <taxon>Streptomycetaceae</taxon>
        <taxon>Streptomyces</taxon>
    </lineage>
</organism>